<dbReference type="EMBL" id="PIPT01000006">
    <property type="protein sequence ID" value="RUO47259.1"/>
    <property type="molecule type" value="Genomic_DNA"/>
</dbReference>
<sequence length="74" mass="7906">MRTLVLTLGLLGVVLISGCSSTHTAQTSTKRVVDQEYVAAVEAAANRSTVQNRIIWVNPPTEEVADNGASKTQH</sequence>
<keyword evidence="1" id="KW-0732">Signal</keyword>
<evidence type="ECO:0000313" key="2">
    <source>
        <dbReference type="EMBL" id="RUO47259.1"/>
    </source>
</evidence>
<organism evidence="2 3">
    <name type="scientific">Pseudidiomarina aquimaris</name>
    <dbReference type="NCBI Taxonomy" id="641841"/>
    <lineage>
        <taxon>Bacteria</taxon>
        <taxon>Pseudomonadati</taxon>
        <taxon>Pseudomonadota</taxon>
        <taxon>Gammaproteobacteria</taxon>
        <taxon>Alteromonadales</taxon>
        <taxon>Idiomarinaceae</taxon>
        <taxon>Pseudidiomarina</taxon>
    </lineage>
</organism>
<dbReference type="RefSeq" id="WP_126834047.1">
    <property type="nucleotide sequence ID" value="NZ_PIPT01000006.1"/>
</dbReference>
<accession>A0A432XES7</accession>
<feature type="signal peptide" evidence="1">
    <location>
        <begin position="1"/>
        <end position="25"/>
    </location>
</feature>
<feature type="chain" id="PRO_5019075339" evidence="1">
    <location>
        <begin position="26"/>
        <end position="74"/>
    </location>
</feature>
<protein>
    <submittedName>
        <fullName evidence="2">Uncharacterized protein</fullName>
    </submittedName>
</protein>
<dbReference type="OrthoDB" id="6240183at2"/>
<dbReference type="PROSITE" id="PS51257">
    <property type="entry name" value="PROKAR_LIPOPROTEIN"/>
    <property type="match status" value="1"/>
</dbReference>
<evidence type="ECO:0000313" key="3">
    <source>
        <dbReference type="Proteomes" id="UP000286678"/>
    </source>
</evidence>
<comment type="caution">
    <text evidence="2">The sequence shown here is derived from an EMBL/GenBank/DDBJ whole genome shotgun (WGS) entry which is preliminary data.</text>
</comment>
<name>A0A432XES7_9GAMM</name>
<proteinExistence type="predicted"/>
<keyword evidence="3" id="KW-1185">Reference proteome</keyword>
<evidence type="ECO:0000256" key="1">
    <source>
        <dbReference type="SAM" id="SignalP"/>
    </source>
</evidence>
<dbReference type="Proteomes" id="UP000286678">
    <property type="component" value="Unassembled WGS sequence"/>
</dbReference>
<gene>
    <name evidence="2" type="ORF">CWE21_08680</name>
</gene>
<reference evidence="3" key="1">
    <citation type="journal article" date="2018" name="Front. Microbiol.">
        <title>Genome-Based Analysis Reveals the Taxonomy and Diversity of the Family Idiomarinaceae.</title>
        <authorList>
            <person name="Liu Y."/>
            <person name="Lai Q."/>
            <person name="Shao Z."/>
        </authorList>
    </citation>
    <scope>NUCLEOTIDE SEQUENCE [LARGE SCALE GENOMIC DNA]</scope>
    <source>
        <strain evidence="3">SW15</strain>
    </source>
</reference>
<dbReference type="AlphaFoldDB" id="A0A432XES7"/>